<dbReference type="InterPro" id="IPR045897">
    <property type="entry name" value="BPI/LBP_pln"/>
</dbReference>
<sequence length="191" mass="21321">MKWKYSYKAWIVTISDQGTATVEVLGMVVWLKATVINEEGTLKLFLSDYECHVKDISISVDGGASWLYQGYAIIIDAFRGKIMSEVEDAIIKKIKEGIIKLDSLLQSLPKQLQVNSVVALNVTFIDDPLLTNSSVELEINGLFNGADEISVSNYYSKRARNFLSCNGFCLDCAISFVSWHLLCLTVSYDVL</sequence>
<accession>A0A5D2EL55</accession>
<dbReference type="PANTHER" id="PTHR46801:SF2">
    <property type="entry name" value="LIPOPOLYSACCHARIDE-BINDING PROTEIN"/>
    <property type="match status" value="1"/>
</dbReference>
<evidence type="ECO:0000313" key="3">
    <source>
        <dbReference type="Proteomes" id="UP000323506"/>
    </source>
</evidence>
<evidence type="ECO:0000313" key="2">
    <source>
        <dbReference type="EMBL" id="TYG93819.1"/>
    </source>
</evidence>
<dbReference type="GO" id="GO:0008289">
    <property type="term" value="F:lipid binding"/>
    <property type="evidence" value="ECO:0007669"/>
    <property type="project" value="InterPro"/>
</dbReference>
<organism evidence="2 3">
    <name type="scientific">Gossypium darwinii</name>
    <name type="common">Darwin's cotton</name>
    <name type="synonym">Gossypium barbadense var. darwinii</name>
    <dbReference type="NCBI Taxonomy" id="34276"/>
    <lineage>
        <taxon>Eukaryota</taxon>
        <taxon>Viridiplantae</taxon>
        <taxon>Streptophyta</taxon>
        <taxon>Embryophyta</taxon>
        <taxon>Tracheophyta</taxon>
        <taxon>Spermatophyta</taxon>
        <taxon>Magnoliopsida</taxon>
        <taxon>eudicotyledons</taxon>
        <taxon>Gunneridae</taxon>
        <taxon>Pentapetalae</taxon>
        <taxon>rosids</taxon>
        <taxon>malvids</taxon>
        <taxon>Malvales</taxon>
        <taxon>Malvaceae</taxon>
        <taxon>Malvoideae</taxon>
        <taxon>Gossypium</taxon>
    </lineage>
</organism>
<keyword evidence="1" id="KW-1133">Transmembrane helix</keyword>
<dbReference type="InterPro" id="IPR017943">
    <property type="entry name" value="Bactericidal_perm-incr_a/b_dom"/>
</dbReference>
<name>A0A5D2EL55_GOSDA</name>
<dbReference type="Proteomes" id="UP000323506">
    <property type="component" value="Chromosome A11"/>
</dbReference>
<dbReference type="PANTHER" id="PTHR46801">
    <property type="entry name" value="OS06G0309200 PROTEIN"/>
    <property type="match status" value="1"/>
</dbReference>
<feature type="transmembrane region" description="Helical" evidence="1">
    <location>
        <begin position="168"/>
        <end position="188"/>
    </location>
</feature>
<dbReference type="AlphaFoldDB" id="A0A5D2EL55"/>
<evidence type="ECO:0000256" key="1">
    <source>
        <dbReference type="SAM" id="Phobius"/>
    </source>
</evidence>
<evidence type="ECO:0008006" key="4">
    <source>
        <dbReference type="Google" id="ProtNLM"/>
    </source>
</evidence>
<protein>
    <recommendedName>
        <fullName evidence="4">Lipid-binding serum glycoprotein N-terminal domain-containing protein</fullName>
    </recommendedName>
</protein>
<keyword evidence="3" id="KW-1185">Reference proteome</keyword>
<dbReference type="EMBL" id="CM017698">
    <property type="protein sequence ID" value="TYG93819.1"/>
    <property type="molecule type" value="Genomic_DNA"/>
</dbReference>
<dbReference type="SUPFAM" id="SSF55394">
    <property type="entry name" value="Bactericidal permeability-increasing protein, BPI"/>
    <property type="match status" value="1"/>
</dbReference>
<keyword evidence="1" id="KW-0472">Membrane</keyword>
<gene>
    <name evidence="2" type="ORF">ES288_A11G140900v1</name>
</gene>
<proteinExistence type="predicted"/>
<dbReference type="Gene3D" id="3.15.20.10">
    <property type="entry name" value="Bactericidal permeability-increasing protein, domain 2"/>
    <property type="match status" value="1"/>
</dbReference>
<reference evidence="2 3" key="1">
    <citation type="submission" date="2019-06" db="EMBL/GenBank/DDBJ databases">
        <title>WGS assembly of Gossypium darwinii.</title>
        <authorList>
            <person name="Chen Z.J."/>
            <person name="Sreedasyam A."/>
            <person name="Ando A."/>
            <person name="Song Q."/>
            <person name="De L."/>
            <person name="Hulse-Kemp A."/>
            <person name="Ding M."/>
            <person name="Ye W."/>
            <person name="Kirkbride R."/>
            <person name="Jenkins J."/>
            <person name="Plott C."/>
            <person name="Lovell J."/>
            <person name="Lin Y.-M."/>
            <person name="Vaughn R."/>
            <person name="Liu B."/>
            <person name="Li W."/>
            <person name="Simpson S."/>
            <person name="Scheffler B."/>
            <person name="Saski C."/>
            <person name="Grover C."/>
            <person name="Hu G."/>
            <person name="Conover J."/>
            <person name="Carlson J."/>
            <person name="Shu S."/>
            <person name="Boston L."/>
            <person name="Williams M."/>
            <person name="Peterson D."/>
            <person name="Mcgee K."/>
            <person name="Jones D."/>
            <person name="Wendel J."/>
            <person name="Stelly D."/>
            <person name="Grimwood J."/>
            <person name="Schmutz J."/>
        </authorList>
    </citation>
    <scope>NUCLEOTIDE SEQUENCE [LARGE SCALE GENOMIC DNA]</scope>
    <source>
        <strain evidence="2">1808015.09</strain>
    </source>
</reference>
<keyword evidence="1" id="KW-0812">Transmembrane</keyword>
<dbReference type="Gene3D" id="3.15.10.10">
    <property type="entry name" value="Bactericidal permeability-increasing protein, domain 1"/>
    <property type="match status" value="1"/>
</dbReference>